<dbReference type="EMBL" id="LNRQ01000001">
    <property type="protein sequence ID" value="KZN08781.1"/>
    <property type="molecule type" value="Genomic_DNA"/>
</dbReference>
<proteinExistence type="predicted"/>
<feature type="domain" description="DUF3730" evidence="1">
    <location>
        <begin position="79"/>
        <end position="343"/>
    </location>
</feature>
<dbReference type="Gramene" id="KZN08781">
    <property type="protein sequence ID" value="KZN08781"/>
    <property type="gene ID" value="DCAR_001437"/>
</dbReference>
<sequence>MDSYTPLLERTRVPQPSIQSYAVISIFDKFRSSPPHLIDAGREAIAQCLLSSSPAVVDQSVRQLCRLVIQEKFKLSDALMELQSALEASQSRFVDVFVKALGFLVRLGFRNHPHSFRFSSSNAHPFVKILCCRPEVQSELVKQVVLFMVSNKSIGMLKVCDFLSSFFNFMTIRMSDFNSCCRSLVSSVASLCCSYPLDALPVMKLLVKCLRFCPSKNEEENVSYVLEHMVNMFIVVLRQLVEIGLLVHETQLQCVELLETIFSLNIYLDKGSCRSEAVIEMSRRLVTVQNDLSLSYIPEFSSVVLSLFIALVQEEFEHKQLSILRMLLLLLKWKGEKGNLVTECVVEELLFIFPLMNLMSSPSISVKQAATNLLSMLYKSATNLLVTQAKDQGIRRKKPPISRPEHIFYRLLLHIWYQDQFLSYASSNLVMTNGEINMKGTYQLPKRWTDMMAEYALGVIEKQKSSVPISQSESILLKEMAPYLSAIMSVLVLHRAMGASAVDLLAVSGDMNPKLGVPLLLVILFYNNINCAKDRDFHQILLKLLGILPSLASHPAMVPLVVQTILPMLQNDTKPVLYATATRVLCKTWEINDRVFGSLQSVLLPNRFIQYASQRDICISMAISIRDVCKRDPDRGVDLILSVSACIESRDSSIHTIGLLSLAHLCEADVIDFYTAWGVIRKHLLNYLENPIICHGVSLLLRCGAMDAAVFPEAANDILHILWEIGTTLHPASELMWTKARAAAFESLTYYEVLHVQNSTPEFRERTMELLTAETDTEVLWAMEKFVINIIKFEHQTRQRLVKEKRVPRNKIEKLVNISPQLNFKQGDDRKIRDLPGAALFSLTFTHDVNKPGAAKDLHAKFRTALLDIAASLHLSRNISVAVLSFQSWKIFMQRWIKEQIMLNDVKGLSTSLNNTNKPANDILKSIIQIAEESIPRLAENIALAVGAFCMVLPASAHAVKSTALNFLLKWLYQYEHEYRQWSAAISIGAISSNLHATDYKQKFQNINALLEVASICKSTLVKGACGLGLGLSSQDLITRVKVDDESDSHKETYMMQETYLLGRIVRALCQMLSKITRLSSDALELQSICAYFGQATDAGDSESFLIIHDNLEEDVWGIAGVVLGLGNTVAAVYRTGNHDAVCKINGLISSWMRHVNPLIINSTTSEKIELALLVGSCLALPNLVDFFQRVDDLDDSELDNLISSFKDLISELVSVNKSGVLYQSLLFASCTGVGNLLACILNEGVHLVRVEYVTDLLMLFKKCYTASYPPLVHLGGMLGIVNILGAGAGFLFQRDCSTFLHPVHDLKNSSYITGSLLSSSAMEPNLVSLVQDIFLVSQNPDDQQLQSYAAWAISFLRHYLWYRNVRNEDDNSQRDAVGSKFVSSNPPDDSLVMKLSLWLMNHSFPGTGTAHVNTVLTALRCLTSAPRLPLLDWGAIIRRCMRLNSVDHVLLPSDSASSRRVFVREECLLFSLAHAKEFDPLLSLLDELSDLPRFRMLELNMQSFLLSRLADMSKVFSGSRIEKLFDDVANFVKLLVPSHQLYNSEQKSLLRISCWKGLSLCLMGATADGEDHVSYMENCLKVLFCSTSSSAVVGQDHLSEEWSAAIKCLAQARQPWLLDFFKPRDTLQVSEVDFRSGDMYFLEVKKKIQATCMLARTGSIPLSHIGSLKAYMLNTRSQDIWEVLVEVAATLQNADGSIKRQWVLDAAEISCVTRHPLTAMQFLGLLCGSFSKYMPFLIVDRMTVLCDFPVALASLLSETSWGNVAESVVSLLWSTTERLHDWVTNTEIVLSDSPISQSIDQSEDSMADFLLKLLHHTCVSLKDYLPMEKQLSLANMVIP</sequence>
<dbReference type="Pfam" id="PF12530">
    <property type="entry name" value="DUF3730"/>
    <property type="match status" value="2"/>
</dbReference>
<reference evidence="2" key="1">
    <citation type="journal article" date="2016" name="Nat. Genet.">
        <title>A high-quality carrot genome assembly provides new insights into carotenoid accumulation and asterid genome evolution.</title>
        <authorList>
            <person name="Iorizzo M."/>
            <person name="Ellison S."/>
            <person name="Senalik D."/>
            <person name="Zeng P."/>
            <person name="Satapoomin P."/>
            <person name="Huang J."/>
            <person name="Bowman M."/>
            <person name="Iovene M."/>
            <person name="Sanseverino W."/>
            <person name="Cavagnaro P."/>
            <person name="Yildiz M."/>
            <person name="Macko-Podgorni A."/>
            <person name="Moranska E."/>
            <person name="Grzebelus E."/>
            <person name="Grzebelus D."/>
            <person name="Ashrafi H."/>
            <person name="Zheng Z."/>
            <person name="Cheng S."/>
            <person name="Spooner D."/>
            <person name="Van Deynze A."/>
            <person name="Simon P."/>
        </authorList>
    </citation>
    <scope>NUCLEOTIDE SEQUENCE [LARGE SCALE GENOMIC DNA]</scope>
    <source>
        <tissue evidence="2">Leaf</tissue>
    </source>
</reference>
<evidence type="ECO:0000313" key="2">
    <source>
        <dbReference type="EMBL" id="KZN08781.1"/>
    </source>
</evidence>
<evidence type="ECO:0000259" key="1">
    <source>
        <dbReference type="Pfam" id="PF12530"/>
    </source>
</evidence>
<dbReference type="OMA" id="MATYDAQ"/>
<dbReference type="InterPro" id="IPR045163">
    <property type="entry name" value="Focadhesin/RST1"/>
</dbReference>
<dbReference type="InterPro" id="IPR016024">
    <property type="entry name" value="ARM-type_fold"/>
</dbReference>
<dbReference type="GO" id="GO:0010143">
    <property type="term" value="P:cutin biosynthetic process"/>
    <property type="evidence" value="ECO:0007669"/>
    <property type="project" value="EnsemblPlants"/>
</dbReference>
<dbReference type="PANTHER" id="PTHR16212:SF4">
    <property type="entry name" value="FOCADHESIN"/>
    <property type="match status" value="1"/>
</dbReference>
<gene>
    <name evidence="2" type="ORF">DCAR_001437</name>
</gene>
<dbReference type="InterPro" id="IPR022542">
    <property type="entry name" value="FOCAD/RST1_DUF3730"/>
</dbReference>
<feature type="domain" description="DUF3730" evidence="1">
    <location>
        <begin position="521"/>
        <end position="748"/>
    </location>
</feature>
<dbReference type="GO" id="GO:0009793">
    <property type="term" value="P:embryo development ending in seed dormancy"/>
    <property type="evidence" value="ECO:0007669"/>
    <property type="project" value="EnsemblPlants"/>
</dbReference>
<comment type="caution">
    <text evidence="2">The sequence shown here is derived from an EMBL/GenBank/DDBJ whole genome shotgun (WGS) entry which is preliminary data.</text>
</comment>
<name>A0A166GBP6_DAUCS</name>
<dbReference type="GO" id="GO:0043447">
    <property type="term" value="P:alkane biosynthetic process"/>
    <property type="evidence" value="ECO:0007669"/>
    <property type="project" value="EnsemblPlants"/>
</dbReference>
<protein>
    <recommendedName>
        <fullName evidence="1">DUF3730 domain-containing protein</fullName>
    </recommendedName>
</protein>
<dbReference type="SUPFAM" id="SSF48371">
    <property type="entry name" value="ARM repeat"/>
    <property type="match status" value="3"/>
</dbReference>
<organism evidence="2">
    <name type="scientific">Daucus carota subsp. sativus</name>
    <name type="common">Carrot</name>
    <dbReference type="NCBI Taxonomy" id="79200"/>
    <lineage>
        <taxon>Eukaryota</taxon>
        <taxon>Viridiplantae</taxon>
        <taxon>Streptophyta</taxon>
        <taxon>Embryophyta</taxon>
        <taxon>Tracheophyta</taxon>
        <taxon>Spermatophyta</taxon>
        <taxon>Magnoliopsida</taxon>
        <taxon>eudicotyledons</taxon>
        <taxon>Gunneridae</taxon>
        <taxon>Pentapetalae</taxon>
        <taxon>asterids</taxon>
        <taxon>campanulids</taxon>
        <taxon>Apiales</taxon>
        <taxon>Apiaceae</taxon>
        <taxon>Apioideae</taxon>
        <taxon>Scandiceae</taxon>
        <taxon>Daucinae</taxon>
        <taxon>Daucus</taxon>
        <taxon>Daucus sect. Daucus</taxon>
    </lineage>
</organism>
<dbReference type="STRING" id="79200.A0A166GBP6"/>
<accession>A0A166GBP6</accession>
<dbReference type="GO" id="GO:0005737">
    <property type="term" value="C:cytoplasm"/>
    <property type="evidence" value="ECO:0007669"/>
    <property type="project" value="EnsemblPlants"/>
</dbReference>
<dbReference type="PANTHER" id="PTHR16212">
    <property type="entry name" value="FOCADHESIN FAMILY MEMBER"/>
    <property type="match status" value="1"/>
</dbReference>
<dbReference type="GO" id="GO:1900369">
    <property type="term" value="P:negative regulation of post-transcriptional gene silencing by regulatory ncRNA"/>
    <property type="evidence" value="ECO:0007669"/>
    <property type="project" value="EnsemblPlants"/>
</dbReference>